<feature type="compositionally biased region" description="Basic and acidic residues" evidence="1">
    <location>
        <begin position="117"/>
        <end position="129"/>
    </location>
</feature>
<dbReference type="Proteomes" id="UP000585474">
    <property type="component" value="Unassembled WGS sequence"/>
</dbReference>
<evidence type="ECO:0000256" key="1">
    <source>
        <dbReference type="SAM" id="MobiDB-lite"/>
    </source>
</evidence>
<feature type="region of interest" description="Disordered" evidence="1">
    <location>
        <begin position="117"/>
        <end position="160"/>
    </location>
</feature>
<keyword evidence="3" id="KW-1185">Reference proteome</keyword>
<evidence type="ECO:0000313" key="2">
    <source>
        <dbReference type="EMBL" id="GFY94967.1"/>
    </source>
</evidence>
<protein>
    <submittedName>
        <fullName evidence="2">Uncharacterized protein</fullName>
    </submittedName>
</protein>
<dbReference type="PANTHER" id="PTHR36388:SF1">
    <property type="entry name" value="OS02G0469000 PROTEIN"/>
    <property type="match status" value="1"/>
</dbReference>
<accession>A0A7J0FAP0</accession>
<dbReference type="AlphaFoldDB" id="A0A7J0FAP0"/>
<evidence type="ECO:0000313" key="3">
    <source>
        <dbReference type="Proteomes" id="UP000585474"/>
    </source>
</evidence>
<sequence>MAMDVGDDVIEGSVSFFPPDSVKSEQSGDILSLVAMGEGGDDVIEGSVSFFAPDSVESNQSRNVISPEDVAWADSCLVKDSEISDSDWNSLKDVLLEIVASRPDSLDFSAAEREGFHEETGIEIHRSSEEAQTSPERTGDDDIPNDEEVEQNGDDDYTAHENIDKLKSRTKFGYPFLPNYSEDPIENENTDSGLDMGFPGFVVEPSSDDIFRVWDLDFPAEEDELIKQLNKALAESSSQSLPSFSDDSLDDLIDGISDLSLNQNSR</sequence>
<proteinExistence type="predicted"/>
<feature type="region of interest" description="Disordered" evidence="1">
    <location>
        <begin position="177"/>
        <end position="200"/>
    </location>
</feature>
<feature type="compositionally biased region" description="Acidic residues" evidence="1">
    <location>
        <begin position="139"/>
        <end position="156"/>
    </location>
</feature>
<dbReference type="EMBL" id="BJWL01000010">
    <property type="protein sequence ID" value="GFY94967.1"/>
    <property type="molecule type" value="Genomic_DNA"/>
</dbReference>
<name>A0A7J0FAP0_9ERIC</name>
<gene>
    <name evidence="2" type="ORF">Acr_10g0003520</name>
</gene>
<organism evidence="2 3">
    <name type="scientific">Actinidia rufa</name>
    <dbReference type="NCBI Taxonomy" id="165716"/>
    <lineage>
        <taxon>Eukaryota</taxon>
        <taxon>Viridiplantae</taxon>
        <taxon>Streptophyta</taxon>
        <taxon>Embryophyta</taxon>
        <taxon>Tracheophyta</taxon>
        <taxon>Spermatophyta</taxon>
        <taxon>Magnoliopsida</taxon>
        <taxon>eudicotyledons</taxon>
        <taxon>Gunneridae</taxon>
        <taxon>Pentapetalae</taxon>
        <taxon>asterids</taxon>
        <taxon>Ericales</taxon>
        <taxon>Actinidiaceae</taxon>
        <taxon>Actinidia</taxon>
    </lineage>
</organism>
<dbReference type="PANTHER" id="PTHR36388">
    <property type="entry name" value="OS02G0469000 PROTEIN"/>
    <property type="match status" value="1"/>
</dbReference>
<reference evidence="2 3" key="1">
    <citation type="submission" date="2019-07" db="EMBL/GenBank/DDBJ databases">
        <title>De Novo Assembly of kiwifruit Actinidia rufa.</title>
        <authorList>
            <person name="Sugita-Konishi S."/>
            <person name="Sato K."/>
            <person name="Mori E."/>
            <person name="Abe Y."/>
            <person name="Kisaki G."/>
            <person name="Hamano K."/>
            <person name="Suezawa K."/>
            <person name="Otani M."/>
            <person name="Fukuda T."/>
            <person name="Manabe T."/>
            <person name="Gomi K."/>
            <person name="Tabuchi M."/>
            <person name="Akimitsu K."/>
            <person name="Kataoka I."/>
        </authorList>
    </citation>
    <scope>NUCLEOTIDE SEQUENCE [LARGE SCALE GENOMIC DNA]</scope>
    <source>
        <strain evidence="3">cv. Fuchu</strain>
    </source>
</reference>
<dbReference type="OrthoDB" id="1894296at2759"/>
<comment type="caution">
    <text evidence="2">The sequence shown here is derived from an EMBL/GenBank/DDBJ whole genome shotgun (WGS) entry which is preliminary data.</text>
</comment>